<feature type="compositionally biased region" description="Polar residues" evidence="2">
    <location>
        <begin position="920"/>
        <end position="930"/>
    </location>
</feature>
<feature type="compositionally biased region" description="Polar residues" evidence="2">
    <location>
        <begin position="1"/>
        <end position="11"/>
    </location>
</feature>
<dbReference type="OrthoDB" id="3069722at2759"/>
<feature type="coiled-coil region" evidence="1">
    <location>
        <begin position="107"/>
        <end position="223"/>
    </location>
</feature>
<feature type="compositionally biased region" description="Basic and acidic residues" evidence="2">
    <location>
        <begin position="1200"/>
        <end position="1222"/>
    </location>
</feature>
<evidence type="ECO:0000313" key="4">
    <source>
        <dbReference type="Proteomes" id="UP000054477"/>
    </source>
</evidence>
<feature type="compositionally biased region" description="Low complexity" evidence="2">
    <location>
        <begin position="80"/>
        <end position="96"/>
    </location>
</feature>
<feature type="compositionally biased region" description="Polar residues" evidence="2">
    <location>
        <begin position="843"/>
        <end position="889"/>
    </location>
</feature>
<feature type="compositionally biased region" description="Polar residues" evidence="2">
    <location>
        <begin position="257"/>
        <end position="266"/>
    </location>
</feature>
<dbReference type="STRING" id="1095629.A0A0C9XC86"/>
<dbReference type="HOGENOM" id="CLU_299964_0_0_1"/>
<dbReference type="AlphaFoldDB" id="A0A0C9XC86"/>
<feature type="compositionally biased region" description="Basic residues" evidence="2">
    <location>
        <begin position="68"/>
        <end position="77"/>
    </location>
</feature>
<evidence type="ECO:0000256" key="1">
    <source>
        <dbReference type="SAM" id="Coils"/>
    </source>
</evidence>
<name>A0A0C9XC86_9AGAR</name>
<feature type="compositionally biased region" description="Polar residues" evidence="2">
    <location>
        <begin position="335"/>
        <end position="355"/>
    </location>
</feature>
<feature type="compositionally biased region" description="Polar residues" evidence="2">
    <location>
        <begin position="1069"/>
        <end position="1093"/>
    </location>
</feature>
<accession>A0A0C9XC86</accession>
<organism evidence="3 4">
    <name type="scientific">Laccaria amethystina LaAM-08-1</name>
    <dbReference type="NCBI Taxonomy" id="1095629"/>
    <lineage>
        <taxon>Eukaryota</taxon>
        <taxon>Fungi</taxon>
        <taxon>Dikarya</taxon>
        <taxon>Basidiomycota</taxon>
        <taxon>Agaricomycotina</taxon>
        <taxon>Agaricomycetes</taxon>
        <taxon>Agaricomycetidae</taxon>
        <taxon>Agaricales</taxon>
        <taxon>Agaricineae</taxon>
        <taxon>Hydnangiaceae</taxon>
        <taxon>Laccaria</taxon>
    </lineage>
</organism>
<feature type="compositionally biased region" description="Acidic residues" evidence="2">
    <location>
        <begin position="293"/>
        <end position="311"/>
    </location>
</feature>
<feature type="compositionally biased region" description="Low complexity" evidence="2">
    <location>
        <begin position="562"/>
        <end position="575"/>
    </location>
</feature>
<feature type="compositionally biased region" description="Basic and acidic residues" evidence="2">
    <location>
        <begin position="731"/>
        <end position="755"/>
    </location>
</feature>
<dbReference type="Proteomes" id="UP000054477">
    <property type="component" value="Unassembled WGS sequence"/>
</dbReference>
<feature type="region of interest" description="Disordered" evidence="2">
    <location>
        <begin position="405"/>
        <end position="684"/>
    </location>
</feature>
<feature type="region of interest" description="Disordered" evidence="2">
    <location>
        <begin position="246"/>
        <end position="355"/>
    </location>
</feature>
<feature type="compositionally biased region" description="Pro residues" evidence="2">
    <location>
        <begin position="423"/>
        <end position="436"/>
    </location>
</feature>
<feature type="region of interest" description="Disordered" evidence="2">
    <location>
        <begin position="1200"/>
        <end position="1241"/>
    </location>
</feature>
<reference evidence="3 4" key="1">
    <citation type="submission" date="2014-04" db="EMBL/GenBank/DDBJ databases">
        <authorList>
            <consortium name="DOE Joint Genome Institute"/>
            <person name="Kuo A."/>
            <person name="Kohler A."/>
            <person name="Nagy L.G."/>
            <person name="Floudas D."/>
            <person name="Copeland A."/>
            <person name="Barry K.W."/>
            <person name="Cichocki N."/>
            <person name="Veneault-Fourrey C."/>
            <person name="LaButti K."/>
            <person name="Lindquist E.A."/>
            <person name="Lipzen A."/>
            <person name="Lundell T."/>
            <person name="Morin E."/>
            <person name="Murat C."/>
            <person name="Sun H."/>
            <person name="Tunlid A."/>
            <person name="Henrissat B."/>
            <person name="Grigoriev I.V."/>
            <person name="Hibbett D.S."/>
            <person name="Martin F."/>
            <person name="Nordberg H.P."/>
            <person name="Cantor M.N."/>
            <person name="Hua S.X."/>
        </authorList>
    </citation>
    <scope>NUCLEOTIDE SEQUENCE [LARGE SCALE GENOMIC DNA]</scope>
    <source>
        <strain evidence="3 4">LaAM-08-1</strain>
    </source>
</reference>
<proteinExistence type="predicted"/>
<protein>
    <submittedName>
        <fullName evidence="3">Uncharacterized protein</fullName>
    </submittedName>
</protein>
<feature type="compositionally biased region" description="Low complexity" evidence="2">
    <location>
        <begin position="601"/>
        <end position="638"/>
    </location>
</feature>
<feature type="region of interest" description="Disordered" evidence="2">
    <location>
        <begin position="1"/>
        <end position="97"/>
    </location>
</feature>
<evidence type="ECO:0000256" key="2">
    <source>
        <dbReference type="SAM" id="MobiDB-lite"/>
    </source>
</evidence>
<evidence type="ECO:0000313" key="3">
    <source>
        <dbReference type="EMBL" id="KIK02466.1"/>
    </source>
</evidence>
<feature type="compositionally biased region" description="Polar residues" evidence="2">
    <location>
        <begin position="649"/>
        <end position="671"/>
    </location>
</feature>
<feature type="compositionally biased region" description="Pro residues" evidence="2">
    <location>
        <begin position="1043"/>
        <end position="1067"/>
    </location>
</feature>
<feature type="compositionally biased region" description="Low complexity" evidence="2">
    <location>
        <begin position="281"/>
        <end position="292"/>
    </location>
</feature>
<dbReference type="EMBL" id="KN838592">
    <property type="protein sequence ID" value="KIK02466.1"/>
    <property type="molecule type" value="Genomic_DNA"/>
</dbReference>
<feature type="compositionally biased region" description="Polar residues" evidence="2">
    <location>
        <begin position="526"/>
        <end position="539"/>
    </location>
</feature>
<reference evidence="4" key="2">
    <citation type="submission" date="2015-01" db="EMBL/GenBank/DDBJ databases">
        <title>Evolutionary Origins and Diversification of the Mycorrhizal Mutualists.</title>
        <authorList>
            <consortium name="DOE Joint Genome Institute"/>
            <consortium name="Mycorrhizal Genomics Consortium"/>
            <person name="Kohler A."/>
            <person name="Kuo A."/>
            <person name="Nagy L.G."/>
            <person name="Floudas D."/>
            <person name="Copeland A."/>
            <person name="Barry K.W."/>
            <person name="Cichocki N."/>
            <person name="Veneault-Fourrey C."/>
            <person name="LaButti K."/>
            <person name="Lindquist E.A."/>
            <person name="Lipzen A."/>
            <person name="Lundell T."/>
            <person name="Morin E."/>
            <person name="Murat C."/>
            <person name="Riley R."/>
            <person name="Ohm R."/>
            <person name="Sun H."/>
            <person name="Tunlid A."/>
            <person name="Henrissat B."/>
            <person name="Grigoriev I.V."/>
            <person name="Hibbett D.S."/>
            <person name="Martin F."/>
        </authorList>
    </citation>
    <scope>NUCLEOTIDE SEQUENCE [LARGE SCALE GENOMIC DNA]</scope>
    <source>
        <strain evidence="4">LaAM-08-1</strain>
    </source>
</reference>
<gene>
    <name evidence="3" type="ORF">K443DRAFT_677540</name>
</gene>
<feature type="compositionally biased region" description="Low complexity" evidence="2">
    <location>
        <begin position="1030"/>
        <end position="1042"/>
    </location>
</feature>
<feature type="compositionally biased region" description="Pro residues" evidence="2">
    <location>
        <begin position="1101"/>
        <end position="1111"/>
    </location>
</feature>
<sequence>MSTPPYTNNELGNRRSRNLPPIQQIISQDRDENEEDLEDTPSPRTELLSDSSSRQARISHASHALESRRRKKSRHRKDSSLTQSHSHSHSQSSSYQRELVRVLIDSEREASKLRKSLSAAVQRLESEARRAADLDRENREAAERFRILNDSRLSAQQEASKASQELRLYQFQLDNAQREIGRAQETVRSCERQRDEAERVAARARAEARRMKRERLVADAREEGRRNGFQAGVQQAQEEIRIVAPGGRIRRAPMMARTTTVPSGNGDQDRSYATGDDAAYQRQSESRAQAQQEEAEEVRDDDEEDDSDDLGIEVQEATPNDSLASPIPRYPTRNLDAQQTTLPHSPTAPPQSFTPAIQIYSLEIPPPEQLAREYNTNSNREYNANTNTSDVVIDEPRGGWVTARKHGEINGVEVSPPSSGVPVVPPPINGQQPPPSINEQQPPITQQPPPSTLGQPSPINQPPTMMGQPSTVNGQQLPPMNGQPPMGQQPAPIMIHQPPITGPPPAQQKPGQKKGVSFSLFRRPSNAPSPSKAKNSWYRTFSIRKKNKPVIDPEPEEYVDIQQQGPQQQAGQQQQSRKSRDMSSTESGSKMYTFQPPPPQSWYVPPKKSTSSLAPSVPVAGPSSAPAFGSSPAFAGAGPSSGGAGPSSIRNQAPPANTATGPLNPRNQTQLPIPPPKTRSQAYDAYSFPRSRAVSMDDAQSTSTRMSQFDLVAAAPGDANSARSGKYGGGRMKDREREKERERESLLSVIKEDPMSRGNTPVADRYLGKHARASSDAQVNMPGGFGFSAGSQTSSSKRRAPPPEIFVPPRSGDDPFLARWPNLSQATFGPMPPTGKPSSSSSNRQPPLSNGRQTPSNGRQQPSNGTQPSSTQPSMNGRYQPWPAQSNFPHDTEEYPPMTATPGISVLPPSATPSEPHPLSTPQTGRNHLTPNYVFQPPQLPSPRKPLSSDQPLRYNGWGGSTESFYTNRTHPRTPVNPPTTYSPRAVSSPRLSERSINSPRGVNSPRRGGRRPMSVVNPSSPSPPPLPFPYKSSNASPVTRVSPPPLPVPYQSPLPVPNTSPFPIPYKSPSTRSINPPRPSSAQSGHSNSRVRSASAHIPMMPPPGSPNRPPSIRSTTSHNNRPTPLTLQPIALTASPNGQHALRNLPDANQSQNQLRRVPSSNGSMRSMSSYNHFEPQTYLDPAYFQSAAGPPLDAEEIHRRRRQERDARLASGEFERDSRANSVVGSVHSRAGSTGSRY</sequence>
<keyword evidence="1" id="KW-0175">Coiled coil</keyword>
<keyword evidence="4" id="KW-1185">Reference proteome</keyword>
<feature type="region of interest" description="Disordered" evidence="2">
    <location>
        <begin position="712"/>
        <end position="1124"/>
    </location>
</feature>
<feature type="compositionally biased region" description="Low complexity" evidence="2">
    <location>
        <begin position="473"/>
        <end position="490"/>
    </location>
</feature>